<dbReference type="Pfam" id="PF14223">
    <property type="entry name" value="Retrotran_gag_2"/>
    <property type="match status" value="1"/>
</dbReference>
<accession>A0AAD8HT98</accession>
<evidence type="ECO:0000313" key="3">
    <source>
        <dbReference type="EMBL" id="KAK1372920.1"/>
    </source>
</evidence>
<gene>
    <name evidence="3" type="ORF">POM88_029113</name>
</gene>
<organism evidence="3 4">
    <name type="scientific">Heracleum sosnowskyi</name>
    <dbReference type="NCBI Taxonomy" id="360622"/>
    <lineage>
        <taxon>Eukaryota</taxon>
        <taxon>Viridiplantae</taxon>
        <taxon>Streptophyta</taxon>
        <taxon>Embryophyta</taxon>
        <taxon>Tracheophyta</taxon>
        <taxon>Spermatophyta</taxon>
        <taxon>Magnoliopsida</taxon>
        <taxon>eudicotyledons</taxon>
        <taxon>Gunneridae</taxon>
        <taxon>Pentapetalae</taxon>
        <taxon>asterids</taxon>
        <taxon>campanulids</taxon>
        <taxon>Apiales</taxon>
        <taxon>Apiaceae</taxon>
        <taxon>Apioideae</taxon>
        <taxon>apioid superclade</taxon>
        <taxon>Tordylieae</taxon>
        <taxon>Tordyliinae</taxon>
        <taxon>Heracleum</taxon>
    </lineage>
</organism>
<evidence type="ECO:0000256" key="1">
    <source>
        <dbReference type="SAM" id="Coils"/>
    </source>
</evidence>
<reference evidence="3" key="1">
    <citation type="submission" date="2023-02" db="EMBL/GenBank/DDBJ databases">
        <title>Genome of toxic invasive species Heracleum sosnowskyi carries increased number of genes despite the absence of recent whole-genome duplications.</title>
        <authorList>
            <person name="Schelkunov M."/>
            <person name="Shtratnikova V."/>
            <person name="Makarenko M."/>
            <person name="Klepikova A."/>
            <person name="Omelchenko D."/>
            <person name="Novikova G."/>
            <person name="Obukhova E."/>
            <person name="Bogdanov V."/>
            <person name="Penin A."/>
            <person name="Logacheva M."/>
        </authorList>
    </citation>
    <scope>NUCLEOTIDE SEQUENCE</scope>
    <source>
        <strain evidence="3">Hsosn_3</strain>
        <tissue evidence="3">Leaf</tissue>
    </source>
</reference>
<dbReference type="AlphaFoldDB" id="A0AAD8HT98"/>
<dbReference type="Proteomes" id="UP001237642">
    <property type="component" value="Unassembled WGS sequence"/>
</dbReference>
<evidence type="ECO:0000313" key="4">
    <source>
        <dbReference type="Proteomes" id="UP001237642"/>
    </source>
</evidence>
<comment type="caution">
    <text evidence="3">The sequence shown here is derived from an EMBL/GenBank/DDBJ whole genome shotgun (WGS) entry which is preliminary data.</text>
</comment>
<keyword evidence="1" id="KW-0175">Coiled coil</keyword>
<feature type="coiled-coil region" evidence="1">
    <location>
        <begin position="456"/>
        <end position="507"/>
    </location>
</feature>
<feature type="region of interest" description="Disordered" evidence="2">
    <location>
        <begin position="328"/>
        <end position="383"/>
    </location>
</feature>
<keyword evidence="4" id="KW-1185">Reference proteome</keyword>
<sequence>MEVYFALEAIKVVTGNKETFQFPIRLLGMIIMSMKTKAKISKDHWTKGMKSKLLMKEIAASTVDGVVIPAHWIPKKPSKFLEPEKEKIVLDDYLQLILLDSLTLDKAMCGNVIGCSSAKEIWNKIELLCEGSEEVRENQRQILVSQYEAFMAKPGEELTQMFERFSKLITELQIHGKFYEKKELNLKFLLTLPEHLEYKVTTIREGGLVRSVSLETLYGVLKSYELELFQKRAIQSGSKGKMDNMSGALVAHEPKITLPNEAVQIIHPTQVSSLKIEEVVDDEEKVVLQLDDVEDEEFYSIEEMEKMDNPTMAYMAKKFKNIRFRRNKPYKPQGQTSRFSKGNFSKTASNTTRGGYKTGMVDRRPKQNQKVDKGSSGQYKRGQGRAYVAEGGCWDESDEEEEEEYVNLALVAKSEEESSSSTTQVPSLVLLDMSNTEYKQTLEELSAEMFNIHTSLTAANEEITRLTKLNESLSSENDLLLLKTSTLDSLAQENTRLKNDLVCAKEVEEFLRMEITENEFKLKAYRNSSRLLQDLNEKNTENQKVGVGFDYGKRSGKESVNRDCATVVAVKPQILKKVHAPKFKISEVDFDEEAMFIKQQILDEDEGVDSTTVEGKDTVTIPKTVTFPSNLTECSEDVVNNDKVESSKDAVKRVSKTVTSKPTVKIVDVKCTVKKDSTVTSRHVVNTNTFRSKNRNGKVGINKGNGYAYVKNAPRKLCNNCGSSHHLTSVCKKPTETKVNVTELNGNLHRIPIIHRSMDVCNNTDCMPCKITVMSTCFNLPILSTEKCSYLNSGETS</sequence>
<proteinExistence type="predicted"/>
<feature type="compositionally biased region" description="Basic and acidic residues" evidence="2">
    <location>
        <begin position="360"/>
        <end position="373"/>
    </location>
</feature>
<reference evidence="3" key="2">
    <citation type="submission" date="2023-05" db="EMBL/GenBank/DDBJ databases">
        <authorList>
            <person name="Schelkunov M.I."/>
        </authorList>
    </citation>
    <scope>NUCLEOTIDE SEQUENCE</scope>
    <source>
        <strain evidence="3">Hsosn_3</strain>
        <tissue evidence="3">Leaf</tissue>
    </source>
</reference>
<dbReference type="EMBL" id="JAUIZM010000007">
    <property type="protein sequence ID" value="KAK1372920.1"/>
    <property type="molecule type" value="Genomic_DNA"/>
</dbReference>
<feature type="compositionally biased region" description="Polar residues" evidence="2">
    <location>
        <begin position="333"/>
        <end position="353"/>
    </location>
</feature>
<protein>
    <submittedName>
        <fullName evidence="3">Uncharacterized protein</fullName>
    </submittedName>
</protein>
<evidence type="ECO:0000256" key="2">
    <source>
        <dbReference type="SAM" id="MobiDB-lite"/>
    </source>
</evidence>
<name>A0AAD8HT98_9APIA</name>